<dbReference type="Proteomes" id="UP001252370">
    <property type="component" value="Unassembled WGS sequence"/>
</dbReference>
<evidence type="ECO:0000313" key="2">
    <source>
        <dbReference type="Proteomes" id="UP001252370"/>
    </source>
</evidence>
<reference evidence="1" key="1">
    <citation type="submission" date="2023-07" db="EMBL/GenBank/DDBJ databases">
        <title>Sorghum-associated microbial communities from plants grown in Nebraska, USA.</title>
        <authorList>
            <person name="Schachtman D."/>
        </authorList>
    </citation>
    <scope>NUCLEOTIDE SEQUENCE</scope>
    <source>
        <strain evidence="1">BE73</strain>
    </source>
</reference>
<gene>
    <name evidence="1" type="ORF">J2Y01_004547</name>
</gene>
<accession>A0ACC6KNI8</accession>
<evidence type="ECO:0000313" key="1">
    <source>
        <dbReference type="EMBL" id="MDR6754016.1"/>
    </source>
</evidence>
<organism evidence="1 2">
    <name type="scientific">Deinococcus soli</name>
    <name type="common">ex Cha et al. 2016</name>
    <dbReference type="NCBI Taxonomy" id="1309411"/>
    <lineage>
        <taxon>Bacteria</taxon>
        <taxon>Thermotogati</taxon>
        <taxon>Deinococcota</taxon>
        <taxon>Deinococci</taxon>
        <taxon>Deinococcales</taxon>
        <taxon>Deinococcaceae</taxon>
        <taxon>Deinococcus</taxon>
    </lineage>
</organism>
<dbReference type="EMBL" id="JAVDTP010000021">
    <property type="protein sequence ID" value="MDR6754016.1"/>
    <property type="molecule type" value="Genomic_DNA"/>
</dbReference>
<sequence length="60" mass="6723">MKQRVDVEVVRNVTTNEVRVIINIPLEIAQDLDADLARASICQGTHLIASALRLALRQDR</sequence>
<name>A0ACC6KNI8_9DEIO</name>
<protein>
    <submittedName>
        <fullName evidence="1">Uncharacterized protein</fullName>
    </submittedName>
</protein>
<comment type="caution">
    <text evidence="1">The sequence shown here is derived from an EMBL/GenBank/DDBJ whole genome shotgun (WGS) entry which is preliminary data.</text>
</comment>
<keyword evidence="2" id="KW-1185">Reference proteome</keyword>
<proteinExistence type="predicted"/>